<name>A0A835S031_VANPL</name>
<proteinExistence type="predicted"/>
<dbReference type="EMBL" id="JADCNM010000002">
    <property type="protein sequence ID" value="KAG0494702.1"/>
    <property type="molecule type" value="Genomic_DNA"/>
</dbReference>
<gene>
    <name evidence="2" type="ORF">HPP92_005696</name>
</gene>
<sequence>MASSRRLNLACNNSSLGFPRPPADRRSSAPMLLQRRCNRRLRLLDRSILLQPSVSNSRRSNVSRRMPGEGFGHA</sequence>
<dbReference type="Proteomes" id="UP000639772">
    <property type="component" value="Unassembled WGS sequence"/>
</dbReference>
<feature type="region of interest" description="Disordered" evidence="1">
    <location>
        <begin position="52"/>
        <end position="74"/>
    </location>
</feature>
<accession>A0A835S031</accession>
<feature type="compositionally biased region" description="Low complexity" evidence="1">
    <location>
        <begin position="52"/>
        <end position="65"/>
    </location>
</feature>
<protein>
    <submittedName>
        <fullName evidence="2">Uncharacterized protein</fullName>
    </submittedName>
</protein>
<evidence type="ECO:0000313" key="3">
    <source>
        <dbReference type="Proteomes" id="UP000639772"/>
    </source>
</evidence>
<reference evidence="2 3" key="1">
    <citation type="journal article" date="2020" name="Nat. Food">
        <title>A phased Vanilla planifolia genome enables genetic improvement of flavour and production.</title>
        <authorList>
            <person name="Hasing T."/>
            <person name="Tang H."/>
            <person name="Brym M."/>
            <person name="Khazi F."/>
            <person name="Huang T."/>
            <person name="Chambers A.H."/>
        </authorList>
    </citation>
    <scope>NUCLEOTIDE SEQUENCE [LARGE SCALE GENOMIC DNA]</scope>
    <source>
        <tissue evidence="2">Leaf</tissue>
    </source>
</reference>
<organism evidence="2 3">
    <name type="scientific">Vanilla planifolia</name>
    <name type="common">Vanilla</name>
    <dbReference type="NCBI Taxonomy" id="51239"/>
    <lineage>
        <taxon>Eukaryota</taxon>
        <taxon>Viridiplantae</taxon>
        <taxon>Streptophyta</taxon>
        <taxon>Embryophyta</taxon>
        <taxon>Tracheophyta</taxon>
        <taxon>Spermatophyta</taxon>
        <taxon>Magnoliopsida</taxon>
        <taxon>Liliopsida</taxon>
        <taxon>Asparagales</taxon>
        <taxon>Orchidaceae</taxon>
        <taxon>Vanilloideae</taxon>
        <taxon>Vanilleae</taxon>
        <taxon>Vanilla</taxon>
    </lineage>
</organism>
<dbReference type="AlphaFoldDB" id="A0A835S031"/>
<evidence type="ECO:0000256" key="1">
    <source>
        <dbReference type="SAM" id="MobiDB-lite"/>
    </source>
</evidence>
<comment type="caution">
    <text evidence="2">The sequence shown here is derived from an EMBL/GenBank/DDBJ whole genome shotgun (WGS) entry which is preliminary data.</text>
</comment>
<evidence type="ECO:0000313" key="2">
    <source>
        <dbReference type="EMBL" id="KAG0494702.1"/>
    </source>
</evidence>